<evidence type="ECO:0000313" key="4">
    <source>
        <dbReference type="Proteomes" id="UP000091918"/>
    </source>
</evidence>
<evidence type="ECO:0000313" key="3">
    <source>
        <dbReference type="EMBL" id="OAX81240.1"/>
    </source>
</evidence>
<feature type="region of interest" description="Disordered" evidence="1">
    <location>
        <begin position="203"/>
        <end position="228"/>
    </location>
</feature>
<feature type="domain" description="DUF6891" evidence="2">
    <location>
        <begin position="10"/>
        <end position="199"/>
    </location>
</feature>
<protein>
    <recommendedName>
        <fullName evidence="2">DUF6891 domain-containing protein</fullName>
    </recommendedName>
</protein>
<dbReference type="InterPro" id="IPR054186">
    <property type="entry name" value="DUF6891"/>
</dbReference>
<comment type="caution">
    <text evidence="3">The sequence shown here is derived from an EMBL/GenBank/DDBJ whole genome shotgun (WGS) entry which is preliminary data.</text>
</comment>
<evidence type="ECO:0000259" key="2">
    <source>
        <dbReference type="Pfam" id="PF21831"/>
    </source>
</evidence>
<dbReference type="OrthoDB" id="4179397at2759"/>
<reference evidence="3 4" key="1">
    <citation type="submission" date="2015-07" db="EMBL/GenBank/DDBJ databases">
        <title>Emmonsia species relationships and genome sequence.</title>
        <authorList>
            <person name="Cuomo C.A."/>
            <person name="Schwartz I.S."/>
            <person name="Kenyon C."/>
            <person name="de Hoog G.S."/>
            <person name="Govender N.P."/>
            <person name="Botha A."/>
            <person name="Moreno L."/>
            <person name="de Vries M."/>
            <person name="Munoz J.F."/>
            <person name="Stielow J.B."/>
        </authorList>
    </citation>
    <scope>NUCLEOTIDE SEQUENCE [LARGE SCALE GENOMIC DNA]</scope>
    <source>
        <strain evidence="3 4">CBS 136260</strain>
    </source>
</reference>
<sequence>MSRDGEDTSNLEYAIDIARWKVKSAFWTMTELIESTMDVLQHDESIDPQLAKRAARHIVIPLWNEQVAIEDSWPEEEKTIAEKLAVAFDSLDSKHQIPARMNFTCCRRCGVSEIGMDRDEDEPAIGYAFFTEQTTEGFVKHPGSGIMIYYGTFGRSRVKCEEVASRIVRVLRRAGLSVEWDGDTSNAMEVKCDEWRKRLIVEAGDSDFESDDEEEEGEEEGKEEVKEE</sequence>
<accession>A0A1B7NWT2</accession>
<dbReference type="Pfam" id="PF21831">
    <property type="entry name" value="DUF6891"/>
    <property type="match status" value="1"/>
</dbReference>
<keyword evidence="4" id="KW-1185">Reference proteome</keyword>
<dbReference type="EMBL" id="LGUA01000517">
    <property type="protein sequence ID" value="OAX81240.1"/>
    <property type="molecule type" value="Genomic_DNA"/>
</dbReference>
<gene>
    <name evidence="3" type="ORF">ACJ72_04418</name>
</gene>
<name>A0A1B7NWT2_9EURO</name>
<feature type="compositionally biased region" description="Acidic residues" evidence="1">
    <location>
        <begin position="204"/>
        <end position="222"/>
    </location>
</feature>
<dbReference type="AlphaFoldDB" id="A0A1B7NWT2"/>
<evidence type="ECO:0000256" key="1">
    <source>
        <dbReference type="SAM" id="MobiDB-lite"/>
    </source>
</evidence>
<proteinExistence type="predicted"/>
<organism evidence="3 4">
    <name type="scientific">Emergomyces africanus</name>
    <dbReference type="NCBI Taxonomy" id="1955775"/>
    <lineage>
        <taxon>Eukaryota</taxon>
        <taxon>Fungi</taxon>
        <taxon>Dikarya</taxon>
        <taxon>Ascomycota</taxon>
        <taxon>Pezizomycotina</taxon>
        <taxon>Eurotiomycetes</taxon>
        <taxon>Eurotiomycetidae</taxon>
        <taxon>Onygenales</taxon>
        <taxon>Ajellomycetaceae</taxon>
        <taxon>Emergomyces</taxon>
    </lineage>
</organism>
<dbReference type="Proteomes" id="UP000091918">
    <property type="component" value="Unassembled WGS sequence"/>
</dbReference>